<protein>
    <submittedName>
        <fullName evidence="2">Uncharacterized protein</fullName>
    </submittedName>
</protein>
<name>A0AAJ6BPK5_9SPHN</name>
<organism evidence="2 3">
    <name type="scientific">Candidatus Andeanibacterium colombiense</name>
    <dbReference type="NCBI Taxonomy" id="3121345"/>
    <lineage>
        <taxon>Bacteria</taxon>
        <taxon>Pseudomonadati</taxon>
        <taxon>Pseudomonadota</taxon>
        <taxon>Alphaproteobacteria</taxon>
        <taxon>Sphingomonadales</taxon>
        <taxon>Sphingomonadaceae</taxon>
        <taxon>Candidatus Andeanibacterium</taxon>
    </lineage>
</organism>
<keyword evidence="1" id="KW-0732">Signal</keyword>
<dbReference type="AlphaFoldDB" id="A0AAJ6BPK5"/>
<evidence type="ECO:0000256" key="1">
    <source>
        <dbReference type="SAM" id="SignalP"/>
    </source>
</evidence>
<dbReference type="Proteomes" id="UP001218362">
    <property type="component" value="Chromosome"/>
</dbReference>
<feature type="chain" id="PRO_5042528653" evidence="1">
    <location>
        <begin position="26"/>
        <end position="198"/>
    </location>
</feature>
<evidence type="ECO:0000313" key="2">
    <source>
        <dbReference type="EMBL" id="WEK47261.1"/>
    </source>
</evidence>
<sequence length="198" mass="21402">MMIFGRGILTGLFAILLASSGEASAAGQLDCMAQSYDAGQLAKIAEASEGFTINKSRDDKSQGFADIAIMAAANCADQRSWTDDQIYHAMFYEIGRLGEAAYRHSGNLTAEQMVKLDRALTNQDRTELWALMEKTVAASINGEEANLSLKDQTKLGIFIIGSGLGSDEATGEKVGGLLGMMAIQRYAQREFEALEKKE</sequence>
<reference evidence="2" key="1">
    <citation type="submission" date="2023-03" db="EMBL/GenBank/DDBJ databases">
        <title>Andean soil-derived lignocellulolytic bacterial consortium as a source of novel taxa and putative plastic-active enzymes.</title>
        <authorList>
            <person name="Diaz-Garcia L."/>
            <person name="Chuvochina M."/>
            <person name="Feuerriegel G."/>
            <person name="Bunk B."/>
            <person name="Sproer C."/>
            <person name="Streit W.R."/>
            <person name="Rodriguez L.M."/>
            <person name="Overmann J."/>
            <person name="Jimenez D.J."/>
        </authorList>
    </citation>
    <scope>NUCLEOTIDE SEQUENCE</scope>
    <source>
        <strain evidence="2">MAG 26</strain>
    </source>
</reference>
<proteinExistence type="predicted"/>
<feature type="signal peptide" evidence="1">
    <location>
        <begin position="1"/>
        <end position="25"/>
    </location>
</feature>
<dbReference type="EMBL" id="CP119316">
    <property type="protein sequence ID" value="WEK47261.1"/>
    <property type="molecule type" value="Genomic_DNA"/>
</dbReference>
<evidence type="ECO:0000313" key="3">
    <source>
        <dbReference type="Proteomes" id="UP001218362"/>
    </source>
</evidence>
<dbReference type="KEGG" id="acob:P0Y56_02965"/>
<accession>A0AAJ6BPK5</accession>
<gene>
    <name evidence="2" type="ORF">P0Y56_02965</name>
</gene>